<organism evidence="2 3">
    <name type="scientific">Apiospora hydei</name>
    <dbReference type="NCBI Taxonomy" id="1337664"/>
    <lineage>
        <taxon>Eukaryota</taxon>
        <taxon>Fungi</taxon>
        <taxon>Dikarya</taxon>
        <taxon>Ascomycota</taxon>
        <taxon>Pezizomycotina</taxon>
        <taxon>Sordariomycetes</taxon>
        <taxon>Xylariomycetidae</taxon>
        <taxon>Amphisphaeriales</taxon>
        <taxon>Apiosporaceae</taxon>
        <taxon>Apiospora</taxon>
    </lineage>
</organism>
<dbReference type="EMBL" id="JAQQWN010000007">
    <property type="protein sequence ID" value="KAK8075799.1"/>
    <property type="molecule type" value="Genomic_DNA"/>
</dbReference>
<feature type="region of interest" description="Disordered" evidence="1">
    <location>
        <begin position="1"/>
        <end position="80"/>
    </location>
</feature>
<dbReference type="Proteomes" id="UP001433268">
    <property type="component" value="Unassembled WGS sequence"/>
</dbReference>
<feature type="compositionally biased region" description="Basic and acidic residues" evidence="1">
    <location>
        <begin position="67"/>
        <end position="76"/>
    </location>
</feature>
<feature type="compositionally biased region" description="Polar residues" evidence="1">
    <location>
        <begin position="9"/>
        <end position="20"/>
    </location>
</feature>
<evidence type="ECO:0000313" key="2">
    <source>
        <dbReference type="EMBL" id="KAK8075799.1"/>
    </source>
</evidence>
<accession>A0ABR1W0U0</accession>
<evidence type="ECO:0000313" key="3">
    <source>
        <dbReference type="Proteomes" id="UP001433268"/>
    </source>
</evidence>
<gene>
    <name evidence="2" type="ORF">PG997_010462</name>
</gene>
<keyword evidence="3" id="KW-1185">Reference proteome</keyword>
<dbReference type="RefSeq" id="XP_066666739.1">
    <property type="nucleotide sequence ID" value="XM_066814777.1"/>
</dbReference>
<reference evidence="2 3" key="1">
    <citation type="submission" date="2023-01" db="EMBL/GenBank/DDBJ databases">
        <title>Analysis of 21 Apiospora genomes using comparative genomics revels a genus with tremendous synthesis potential of carbohydrate active enzymes and secondary metabolites.</title>
        <authorList>
            <person name="Sorensen T."/>
        </authorList>
    </citation>
    <scope>NUCLEOTIDE SEQUENCE [LARGE SCALE GENOMIC DNA]</scope>
    <source>
        <strain evidence="2 3">CBS 114990</strain>
    </source>
</reference>
<feature type="compositionally biased region" description="Polar residues" evidence="1">
    <location>
        <begin position="51"/>
        <end position="61"/>
    </location>
</feature>
<proteinExistence type="predicted"/>
<protein>
    <submittedName>
        <fullName evidence="2">Uncharacterized protein</fullName>
    </submittedName>
</protein>
<dbReference type="GeneID" id="92047837"/>
<name>A0ABR1W0U0_9PEZI</name>
<sequence>MSTKRKPDASNTISSDQTAASDFERQRLFILHDPLLTGQNPKADEQPVRTGRQTPPLSVPTSLPDWTTREDTRTESDDSISLDEEYVGEVRDVPHLSGMDDVAHEIGSPGDEGLSVALQPTAKDPSLKNRIHELELELARLRKSLSGENNKPPTFQTFHLLEGDPTRFLAEPSWRVDGANTYLKGNVPLSEPYIYLQELGNIAFVVYKEYASDSSPDAILSEVAHEKAKSLANPKPVSHFIELYSPPHEGGSECFLQ</sequence>
<comment type="caution">
    <text evidence="2">The sequence shown here is derived from an EMBL/GenBank/DDBJ whole genome shotgun (WGS) entry which is preliminary data.</text>
</comment>
<evidence type="ECO:0000256" key="1">
    <source>
        <dbReference type="SAM" id="MobiDB-lite"/>
    </source>
</evidence>